<dbReference type="InterPro" id="IPR057571">
    <property type="entry name" value="SDR_PhqE-like"/>
</dbReference>
<accession>A0A4S4L2M9</accession>
<comment type="similarity">
    <text evidence="1">Belongs to the short-chain dehydrogenases/reductases (SDR) family.</text>
</comment>
<dbReference type="OrthoDB" id="294295at2759"/>
<keyword evidence="2" id="KW-0521">NADP</keyword>
<protein>
    <recommendedName>
        <fullName evidence="6">NAD(P)-binding protein</fullName>
    </recommendedName>
</protein>
<dbReference type="PRINTS" id="PR00081">
    <property type="entry name" value="GDHRDH"/>
</dbReference>
<dbReference type="InterPro" id="IPR002347">
    <property type="entry name" value="SDR_fam"/>
</dbReference>
<evidence type="ECO:0000256" key="3">
    <source>
        <dbReference type="ARBA" id="ARBA00023002"/>
    </source>
</evidence>
<dbReference type="Gene3D" id="3.40.50.720">
    <property type="entry name" value="NAD(P)-binding Rossmann-like Domain"/>
    <property type="match status" value="1"/>
</dbReference>
<keyword evidence="5" id="KW-1185">Reference proteome</keyword>
<keyword evidence="3" id="KW-0560">Oxidoreductase</keyword>
<dbReference type="Pfam" id="PF23441">
    <property type="entry name" value="SDR"/>
    <property type="match status" value="1"/>
</dbReference>
<evidence type="ECO:0008006" key="6">
    <source>
        <dbReference type="Google" id="ProtNLM"/>
    </source>
</evidence>
<sequence length="250" mass="26235">MATLAGKTIVVVGGSSGIGYGVAKAALLSRAEQVIIGSSSQTKVNGALARLQAELTAIGGAAVEGKLTGEIVNARDSASVKGLFKRIGVIDHLVWTSGDPLRLGFPDIDLNLNKDVFDVRFWGAAIAAQSAQFRRGGSVTLSVGSALVKPRKSWSMMAGVLGAVDSLTRGLAVDLAPVRVNVVCPGIVKTELWDPVAPEVKNKMFEDAARTLLVQHVADADEVAEAYLFLMKCGYITGQRIEVDGGNKFV</sequence>
<dbReference type="PANTHER" id="PTHR43477">
    <property type="entry name" value="DIHYDROANTICAPSIN 7-DEHYDROGENASE"/>
    <property type="match status" value="1"/>
</dbReference>
<evidence type="ECO:0000256" key="1">
    <source>
        <dbReference type="ARBA" id="ARBA00006484"/>
    </source>
</evidence>
<evidence type="ECO:0000313" key="5">
    <source>
        <dbReference type="Proteomes" id="UP000308199"/>
    </source>
</evidence>
<comment type="caution">
    <text evidence="4">The sequence shown here is derived from an EMBL/GenBank/DDBJ whole genome shotgun (WGS) entry which is preliminary data.</text>
</comment>
<reference evidence="4 5" key="1">
    <citation type="submission" date="2019-02" db="EMBL/GenBank/DDBJ databases">
        <title>Genome sequencing of the rare red list fungi Phellinidium pouzarii.</title>
        <authorList>
            <person name="Buettner E."/>
            <person name="Kellner H."/>
        </authorList>
    </citation>
    <scope>NUCLEOTIDE SEQUENCE [LARGE SCALE GENOMIC DNA]</scope>
    <source>
        <strain evidence="4 5">DSM 108285</strain>
    </source>
</reference>
<dbReference type="InterPro" id="IPR051122">
    <property type="entry name" value="SDR_DHRS6-like"/>
</dbReference>
<dbReference type="InterPro" id="IPR036291">
    <property type="entry name" value="NAD(P)-bd_dom_sf"/>
</dbReference>
<organism evidence="4 5">
    <name type="scientific">Phellinidium pouzarii</name>
    <dbReference type="NCBI Taxonomy" id="167371"/>
    <lineage>
        <taxon>Eukaryota</taxon>
        <taxon>Fungi</taxon>
        <taxon>Dikarya</taxon>
        <taxon>Basidiomycota</taxon>
        <taxon>Agaricomycotina</taxon>
        <taxon>Agaricomycetes</taxon>
        <taxon>Hymenochaetales</taxon>
        <taxon>Hymenochaetaceae</taxon>
        <taxon>Phellinidium</taxon>
    </lineage>
</organism>
<dbReference type="GO" id="GO:0016491">
    <property type="term" value="F:oxidoreductase activity"/>
    <property type="evidence" value="ECO:0007669"/>
    <property type="project" value="UniProtKB-KW"/>
</dbReference>
<proteinExistence type="inferred from homology"/>
<name>A0A4S4L2M9_9AGAM</name>
<dbReference type="PANTHER" id="PTHR43477:SF1">
    <property type="entry name" value="DIHYDROANTICAPSIN 7-DEHYDROGENASE"/>
    <property type="match status" value="1"/>
</dbReference>
<evidence type="ECO:0000256" key="2">
    <source>
        <dbReference type="ARBA" id="ARBA00022857"/>
    </source>
</evidence>
<dbReference type="EMBL" id="SGPK01000420">
    <property type="protein sequence ID" value="THH03730.1"/>
    <property type="molecule type" value="Genomic_DNA"/>
</dbReference>
<gene>
    <name evidence="4" type="ORF">EW145_g6053</name>
</gene>
<dbReference type="SUPFAM" id="SSF51735">
    <property type="entry name" value="NAD(P)-binding Rossmann-fold domains"/>
    <property type="match status" value="1"/>
</dbReference>
<dbReference type="AlphaFoldDB" id="A0A4S4L2M9"/>
<evidence type="ECO:0000313" key="4">
    <source>
        <dbReference type="EMBL" id="THH03730.1"/>
    </source>
</evidence>
<dbReference type="Proteomes" id="UP000308199">
    <property type="component" value="Unassembled WGS sequence"/>
</dbReference>